<organism evidence="3 5">
    <name type="scientific">Modestobacter muralis</name>
    <dbReference type="NCBI Taxonomy" id="1608614"/>
    <lineage>
        <taxon>Bacteria</taxon>
        <taxon>Bacillati</taxon>
        <taxon>Actinomycetota</taxon>
        <taxon>Actinomycetes</taxon>
        <taxon>Geodermatophilales</taxon>
        <taxon>Geodermatophilaceae</taxon>
        <taxon>Modestobacter</taxon>
    </lineage>
</organism>
<proteinExistence type="predicted"/>
<evidence type="ECO:0000313" key="2">
    <source>
        <dbReference type="EMBL" id="NEK95115.1"/>
    </source>
</evidence>
<evidence type="ECO:0000313" key="4">
    <source>
        <dbReference type="Proteomes" id="UP000468828"/>
    </source>
</evidence>
<gene>
    <name evidence="3" type="ORF">G3R41_13820</name>
    <name evidence="2" type="ORF">GCU67_13170</name>
</gene>
<evidence type="ECO:0000256" key="1">
    <source>
        <dbReference type="SAM" id="MobiDB-lite"/>
    </source>
</evidence>
<feature type="region of interest" description="Disordered" evidence="1">
    <location>
        <begin position="65"/>
        <end position="98"/>
    </location>
</feature>
<feature type="compositionally biased region" description="Basic and acidic residues" evidence="1">
    <location>
        <begin position="73"/>
        <end position="86"/>
    </location>
</feature>
<keyword evidence="4" id="KW-1185">Reference proteome</keyword>
<dbReference type="EMBL" id="JAAGWH010000036">
    <property type="protein sequence ID" value="NEK95115.1"/>
    <property type="molecule type" value="Genomic_DNA"/>
</dbReference>
<dbReference type="RefSeq" id="WP_163611683.1">
    <property type="nucleotide sequence ID" value="NZ_JAAGWB010000038.1"/>
</dbReference>
<reference evidence="3 5" key="2">
    <citation type="submission" date="2020-02" db="EMBL/GenBank/DDBJ databases">
        <title>The WGS of Modestobacter muralis DSM 100205.</title>
        <authorList>
            <person name="Jiang Z."/>
        </authorList>
    </citation>
    <scope>NUCLEOTIDE SEQUENCE [LARGE SCALE GENOMIC DNA]</scope>
    <source>
        <strain evidence="3 5">DSM 100205</strain>
    </source>
</reference>
<accession>A0A6P0HA02</accession>
<protein>
    <submittedName>
        <fullName evidence="3">Uncharacterized protein</fullName>
    </submittedName>
</protein>
<sequence length="109" mass="12114">MQLAYSAADVLAKVRFGVLIHKVAKLRTAEDVHAGQESHPEDVWISRVKKSDGVLPELNKVSPSLMTHFSGNHTEHDGHAHREPVHGGHVVARPRGRRRCRQARLLGHA</sequence>
<evidence type="ECO:0000313" key="3">
    <source>
        <dbReference type="EMBL" id="NEN52003.1"/>
    </source>
</evidence>
<dbReference type="AlphaFoldDB" id="A0A6P0HA02"/>
<dbReference type="EMBL" id="JAAGWB010000038">
    <property type="protein sequence ID" value="NEN52003.1"/>
    <property type="molecule type" value="Genomic_DNA"/>
</dbReference>
<dbReference type="Proteomes" id="UP000471152">
    <property type="component" value="Unassembled WGS sequence"/>
</dbReference>
<evidence type="ECO:0000313" key="5">
    <source>
        <dbReference type="Proteomes" id="UP000471152"/>
    </source>
</evidence>
<reference evidence="2 4" key="1">
    <citation type="submission" date="2020-01" db="EMBL/GenBank/DDBJ databases">
        <title>the WGS Modestobacter muralis CPCC 204518.</title>
        <authorList>
            <person name="Jiang Z."/>
        </authorList>
    </citation>
    <scope>NUCLEOTIDE SEQUENCE [LARGE SCALE GENOMIC DNA]</scope>
    <source>
        <strain evidence="2 4">DSM 100205</strain>
    </source>
</reference>
<dbReference type="Gene3D" id="1.20.1070.10">
    <property type="entry name" value="Rhodopsin 7-helix transmembrane proteins"/>
    <property type="match status" value="1"/>
</dbReference>
<dbReference type="Proteomes" id="UP000468828">
    <property type="component" value="Unassembled WGS sequence"/>
</dbReference>
<comment type="caution">
    <text evidence="3">The sequence shown here is derived from an EMBL/GenBank/DDBJ whole genome shotgun (WGS) entry which is preliminary data.</text>
</comment>
<name>A0A6P0HA02_9ACTN</name>